<dbReference type="GO" id="GO:0004386">
    <property type="term" value="F:helicase activity"/>
    <property type="evidence" value="ECO:0007669"/>
    <property type="project" value="InterPro"/>
</dbReference>
<dbReference type="Pfam" id="PF23639">
    <property type="entry name" value="DUF7146"/>
    <property type="match status" value="1"/>
</dbReference>
<dbReference type="InterPro" id="IPR055570">
    <property type="entry name" value="DUF7146"/>
</dbReference>
<evidence type="ECO:0000259" key="2">
    <source>
        <dbReference type="SMART" id="SM00778"/>
    </source>
</evidence>
<dbReference type="RefSeq" id="WP_051984697.1">
    <property type="nucleotide sequence ID" value="NZ_CCCS020000017.1"/>
</dbReference>
<reference evidence="3" key="2">
    <citation type="submission" date="2014-07" db="EMBL/GenBank/DDBJ databases">
        <title>Initial genome analysis of the psychrotolerant acidophile Acidithiobacillus ferrivorans CF27: insights into iron and sulfur oxidation pathways and into biofilm formation.</title>
        <authorList>
            <person name="Talla E."/>
            <person name="Hedrich S."/>
            <person name="Mangenot S."/>
            <person name="Ji B."/>
            <person name="Johnson D.B."/>
            <person name="Barbe V."/>
            <person name="Bonnefoy V."/>
        </authorList>
    </citation>
    <scope>NUCLEOTIDE SEQUENCE [LARGE SCALE GENOMIC DNA]</scope>
    <source>
        <strain evidence="3">CF27</strain>
    </source>
</reference>
<name>A0A060UQZ9_9PROT</name>
<dbReference type="InterPro" id="IPR006171">
    <property type="entry name" value="TOPRIM_dom"/>
</dbReference>
<evidence type="ECO:0000313" key="5">
    <source>
        <dbReference type="Proteomes" id="UP000193925"/>
    </source>
</evidence>
<dbReference type="Pfam" id="PF08273">
    <property type="entry name" value="Zn_Ribbon_Prim"/>
    <property type="match status" value="1"/>
</dbReference>
<reference evidence="3" key="1">
    <citation type="submission" date="2014-03" db="EMBL/GenBank/DDBJ databases">
        <authorList>
            <person name="Genoscope - CEA"/>
        </authorList>
    </citation>
    <scope>NUCLEOTIDE SEQUENCE [LARGE SCALE GENOMIC DNA]</scope>
    <source>
        <strain evidence="3">CF27</strain>
    </source>
</reference>
<dbReference type="EMBL" id="LT841305">
    <property type="protein sequence ID" value="SMH64910.1"/>
    <property type="molecule type" value="Genomic_DNA"/>
</dbReference>
<dbReference type="InterPro" id="IPR013237">
    <property type="entry name" value="Phage_T7_Gp4_N"/>
</dbReference>
<reference evidence="4 5" key="3">
    <citation type="submission" date="2017-03" db="EMBL/GenBank/DDBJ databases">
        <authorList>
            <person name="Regsiter A."/>
            <person name="William W."/>
        </authorList>
    </citation>
    <scope>NUCLEOTIDE SEQUENCE [LARGE SCALE GENOMIC DNA]</scope>
    <source>
        <strain evidence="4">PRJEB5721</strain>
    </source>
</reference>
<dbReference type="SMART" id="SM00778">
    <property type="entry name" value="Prim_Zn_Ribbon"/>
    <property type="match status" value="1"/>
</dbReference>
<gene>
    <name evidence="4" type="ORF">AFERRI_10944</name>
    <name evidence="3" type="ORF">AFERRI_240072</name>
</gene>
<evidence type="ECO:0000256" key="1">
    <source>
        <dbReference type="SAM" id="MobiDB-lite"/>
    </source>
</evidence>
<dbReference type="GO" id="GO:0008270">
    <property type="term" value="F:zinc ion binding"/>
    <property type="evidence" value="ECO:0007669"/>
    <property type="project" value="InterPro"/>
</dbReference>
<sequence length="379" mass="41898">MYKYDAKVVNDAARDRWDMIIRALSAYDIGPALDRPGRHMACPVHGGKDGFRVFKNVDETGGGICNTCGSFGGGFNLLMWLNQWTFPEALVAVGELLDAGVIPSVQQRQPRQTKAPERADIKKRLSETWMSTVPITDPKAEVLRHYFDLRGIGLEKWVHMVPDHEKVLRYHPSLTFYSEGELMGRWPALIAMVTHPDGSPVNIHRTYIAQDGSGKAPVDPPRKLMTPFPGKRTPGGAIRLGAVNNGIGQVAEGIETAVSVMVARQKPVWSVISDTFMATFQPPEDMHTVIIWADKDRPLPGHETGPGEEAADRLRERVLENGRHVRIFTPGRPIPPDEKSVDWNNILLLDGPEAIGPQARNAKKKGGFLSGLSSVWRVA</sequence>
<dbReference type="Proteomes" id="UP000193925">
    <property type="component" value="Chromosome AFERRI"/>
</dbReference>
<organism evidence="3">
    <name type="scientific">Acidithiobacillus ferrivorans</name>
    <dbReference type="NCBI Taxonomy" id="160808"/>
    <lineage>
        <taxon>Bacteria</taxon>
        <taxon>Pseudomonadati</taxon>
        <taxon>Pseudomonadota</taxon>
        <taxon>Acidithiobacillia</taxon>
        <taxon>Acidithiobacillales</taxon>
        <taxon>Acidithiobacillaceae</taxon>
        <taxon>Acidithiobacillus</taxon>
    </lineage>
</organism>
<dbReference type="AlphaFoldDB" id="A0A060UQZ9"/>
<proteinExistence type="predicted"/>
<protein>
    <submittedName>
        <fullName evidence="4">Phage P4 alpha zinc-binding domain-containing protein (Modular protein)</fullName>
    </submittedName>
    <submittedName>
        <fullName evidence="3">Putative Phage P4 alpha, zinc-binding domain protein</fullName>
    </submittedName>
</protein>
<dbReference type="InterPro" id="IPR034154">
    <property type="entry name" value="TOPRIM_DnaG/twinkle"/>
</dbReference>
<evidence type="ECO:0000313" key="4">
    <source>
        <dbReference type="EMBL" id="SMH64910.1"/>
    </source>
</evidence>
<evidence type="ECO:0000313" key="3">
    <source>
        <dbReference type="EMBL" id="CDQ09238.1"/>
    </source>
</evidence>
<feature type="domain" description="DNA primase/helicase Gp4 N-terminal Bacteriophage T7-like" evidence="2">
    <location>
        <begin position="37"/>
        <end position="75"/>
    </location>
</feature>
<dbReference type="Pfam" id="PF13362">
    <property type="entry name" value="Toprim_3"/>
    <property type="match status" value="1"/>
</dbReference>
<keyword evidence="5" id="KW-1185">Reference proteome</keyword>
<dbReference type="SUPFAM" id="SSF57783">
    <property type="entry name" value="Zinc beta-ribbon"/>
    <property type="match status" value="1"/>
</dbReference>
<dbReference type="CDD" id="cd01029">
    <property type="entry name" value="TOPRIM_primases"/>
    <property type="match status" value="1"/>
</dbReference>
<dbReference type="EMBL" id="CCCS020000017">
    <property type="protein sequence ID" value="CDQ09238.1"/>
    <property type="molecule type" value="Genomic_DNA"/>
</dbReference>
<feature type="region of interest" description="Disordered" evidence="1">
    <location>
        <begin position="211"/>
        <end position="231"/>
    </location>
</feature>
<accession>A0A060UQZ9</accession>